<protein>
    <submittedName>
        <fullName evidence="2">Uncharacterized protein</fullName>
    </submittedName>
</protein>
<dbReference type="EMBL" id="UYRU01064896">
    <property type="protein sequence ID" value="VDN16164.1"/>
    <property type="molecule type" value="Genomic_DNA"/>
</dbReference>
<feature type="region of interest" description="Disordered" evidence="1">
    <location>
        <begin position="1"/>
        <end position="43"/>
    </location>
</feature>
<feature type="region of interest" description="Disordered" evidence="1">
    <location>
        <begin position="68"/>
        <end position="91"/>
    </location>
</feature>
<sequence>MPHVESDGEIEGYGSADGAEKKDSLDRDDLAEPESRKSRNQVHPWLRRLLFEPELRAIEKVSKELEKEKEVAYNTETENESYEKGEEEVRDMNVSCVDHLKKRIKTL</sequence>
<evidence type="ECO:0000256" key="1">
    <source>
        <dbReference type="SAM" id="MobiDB-lite"/>
    </source>
</evidence>
<name>A0A3P7LH82_DIBLA</name>
<organism evidence="2 3">
    <name type="scientific">Dibothriocephalus latus</name>
    <name type="common">Fish tapeworm</name>
    <name type="synonym">Diphyllobothrium latum</name>
    <dbReference type="NCBI Taxonomy" id="60516"/>
    <lineage>
        <taxon>Eukaryota</taxon>
        <taxon>Metazoa</taxon>
        <taxon>Spiralia</taxon>
        <taxon>Lophotrochozoa</taxon>
        <taxon>Platyhelminthes</taxon>
        <taxon>Cestoda</taxon>
        <taxon>Eucestoda</taxon>
        <taxon>Diphyllobothriidea</taxon>
        <taxon>Diphyllobothriidae</taxon>
        <taxon>Dibothriocephalus</taxon>
    </lineage>
</organism>
<feature type="compositionally biased region" description="Basic and acidic residues" evidence="1">
    <location>
        <begin position="18"/>
        <end position="37"/>
    </location>
</feature>
<accession>A0A3P7LH82</accession>
<dbReference type="Proteomes" id="UP000281553">
    <property type="component" value="Unassembled WGS sequence"/>
</dbReference>
<evidence type="ECO:0000313" key="3">
    <source>
        <dbReference type="Proteomes" id="UP000281553"/>
    </source>
</evidence>
<reference evidence="2 3" key="1">
    <citation type="submission" date="2018-11" db="EMBL/GenBank/DDBJ databases">
        <authorList>
            <consortium name="Pathogen Informatics"/>
        </authorList>
    </citation>
    <scope>NUCLEOTIDE SEQUENCE [LARGE SCALE GENOMIC DNA]</scope>
</reference>
<gene>
    <name evidence="2" type="ORF">DILT_LOCUS11995</name>
</gene>
<evidence type="ECO:0000313" key="2">
    <source>
        <dbReference type="EMBL" id="VDN16164.1"/>
    </source>
</evidence>
<feature type="compositionally biased region" description="Acidic residues" evidence="1">
    <location>
        <begin position="77"/>
        <end position="89"/>
    </location>
</feature>
<proteinExistence type="predicted"/>
<dbReference type="AlphaFoldDB" id="A0A3P7LH82"/>
<keyword evidence="3" id="KW-1185">Reference proteome</keyword>